<protein>
    <submittedName>
        <fullName evidence="3">XRE family transcriptional regulator</fullName>
    </submittedName>
</protein>
<name>A0A6C0Y639_9GAMM</name>
<dbReference type="InterPro" id="IPR024467">
    <property type="entry name" value="Xre/MbcA/ParS-like_toxin-bd"/>
</dbReference>
<organism evidence="3 4">
    <name type="scientific">Acinetobacter indicus</name>
    <dbReference type="NCBI Taxonomy" id="756892"/>
    <lineage>
        <taxon>Bacteria</taxon>
        <taxon>Pseudomonadati</taxon>
        <taxon>Pseudomonadota</taxon>
        <taxon>Gammaproteobacteria</taxon>
        <taxon>Moraxellales</taxon>
        <taxon>Moraxellaceae</taxon>
        <taxon>Acinetobacter</taxon>
    </lineage>
</organism>
<dbReference type="EMBL" id="CP044456">
    <property type="protein sequence ID" value="QIC71727.1"/>
    <property type="molecule type" value="Genomic_DNA"/>
</dbReference>
<dbReference type="Proteomes" id="UP000503440">
    <property type="component" value="Plasmid pB18-1"/>
</dbReference>
<feature type="domain" description="Antitoxin Xre/MbcA/ParS-like toxin-binding" evidence="1">
    <location>
        <begin position="80"/>
        <end position="120"/>
    </location>
</feature>
<gene>
    <name evidence="3" type="ORF">FSC09_15140</name>
</gene>
<dbReference type="Pfam" id="PF09722">
    <property type="entry name" value="Xre_MbcA_ParS_C"/>
    <property type="match status" value="1"/>
</dbReference>
<dbReference type="GO" id="GO:0003677">
    <property type="term" value="F:DNA binding"/>
    <property type="evidence" value="ECO:0007669"/>
    <property type="project" value="InterPro"/>
</dbReference>
<keyword evidence="3" id="KW-0614">Plasmid</keyword>
<evidence type="ECO:0000259" key="2">
    <source>
        <dbReference type="Pfam" id="PF20432"/>
    </source>
</evidence>
<geneLocation type="plasmid" evidence="4">
    <name>pb18-1</name>
</geneLocation>
<dbReference type="AlphaFoldDB" id="A0A6C0Y639"/>
<dbReference type="Pfam" id="PF20432">
    <property type="entry name" value="Xre-like-HTH"/>
    <property type="match status" value="1"/>
</dbReference>
<dbReference type="InterPro" id="IPR046847">
    <property type="entry name" value="Xre-like_HTH"/>
</dbReference>
<sequence>MSDVVERPKVDRKAVLSKALLNAADQLKINQADLAEVIGVHRTAISKLKKKPDLDPDSKAGELAVLFIRLYRGVYALNGGNQDWMLRFLNSPNKATGGVPAQQIKTVQGLVHVVQYLDAMPG</sequence>
<dbReference type="RefSeq" id="WP_163146384.1">
    <property type="nucleotide sequence ID" value="NZ_CP044456.1"/>
</dbReference>
<reference evidence="3 4" key="1">
    <citation type="submission" date="2019-09" db="EMBL/GenBank/DDBJ databases">
        <title>Non-baumannii Acinetobacter spp. carrying blaNDM-1 isolated in China.</title>
        <authorList>
            <person name="Cui C."/>
            <person name="Chen C."/>
            <person name="Sun J."/>
            <person name="Liu Y."/>
        </authorList>
    </citation>
    <scope>NUCLEOTIDE SEQUENCE [LARGE SCALE GENOMIC DNA]</scope>
    <source>
        <strain evidence="3 4">B18</strain>
        <plasmid evidence="4">pb18-1</plasmid>
    </source>
</reference>
<dbReference type="InterPro" id="IPR001387">
    <property type="entry name" value="Cro/C1-type_HTH"/>
</dbReference>
<evidence type="ECO:0000313" key="3">
    <source>
        <dbReference type="EMBL" id="QIC71727.1"/>
    </source>
</evidence>
<dbReference type="InterPro" id="IPR010982">
    <property type="entry name" value="Lambda_DNA-bd_dom_sf"/>
</dbReference>
<dbReference type="SUPFAM" id="SSF47413">
    <property type="entry name" value="lambda repressor-like DNA-binding domains"/>
    <property type="match status" value="1"/>
</dbReference>
<feature type="domain" description="Antitoxin Xre-like helix-turn-helix" evidence="2">
    <location>
        <begin position="9"/>
        <end position="69"/>
    </location>
</feature>
<dbReference type="CDD" id="cd00093">
    <property type="entry name" value="HTH_XRE"/>
    <property type="match status" value="1"/>
</dbReference>
<proteinExistence type="predicted"/>
<accession>A0A6C0Y639</accession>
<evidence type="ECO:0000259" key="1">
    <source>
        <dbReference type="Pfam" id="PF09722"/>
    </source>
</evidence>
<evidence type="ECO:0000313" key="4">
    <source>
        <dbReference type="Proteomes" id="UP000503440"/>
    </source>
</evidence>